<dbReference type="RefSeq" id="WP_176272768.1">
    <property type="nucleotide sequence ID" value="NZ_JABWTA010000001.1"/>
</dbReference>
<accession>A0A850HB67</accession>
<organism evidence="1 2">
    <name type="scientific">Altererythrobacter lutimaris</name>
    <dbReference type="NCBI Taxonomy" id="2743979"/>
    <lineage>
        <taxon>Bacteria</taxon>
        <taxon>Pseudomonadati</taxon>
        <taxon>Pseudomonadota</taxon>
        <taxon>Alphaproteobacteria</taxon>
        <taxon>Sphingomonadales</taxon>
        <taxon>Erythrobacteraceae</taxon>
        <taxon>Altererythrobacter</taxon>
    </lineage>
</organism>
<name>A0A850HB67_9SPHN</name>
<protein>
    <submittedName>
        <fullName evidence="1">Glycosyltransferase family 4 protein</fullName>
    </submittedName>
</protein>
<comment type="caution">
    <text evidence="1">The sequence shown here is derived from an EMBL/GenBank/DDBJ whole genome shotgun (WGS) entry which is preliminary data.</text>
</comment>
<evidence type="ECO:0000313" key="1">
    <source>
        <dbReference type="EMBL" id="NVE94495.1"/>
    </source>
</evidence>
<dbReference type="AlphaFoldDB" id="A0A850HB67"/>
<gene>
    <name evidence="1" type="ORF">HUO12_06250</name>
</gene>
<sequence length="379" mass="41436">MSKKVLRILHCLGGREALAAELLPDRLARLGRNLYHEFVGVSDEDWHSVSVMTNKLKLLFPQEFPSLEGKPTPGRLLRLANAIKPYDLVLTYGWGAIDVAMAHTLFSDALGLPPLIHHETALAGEEKRLSRKRSWYRRVALGKAAGLVVPSERLEEAALVDWQQPIGRVKHFAPGVEIPAKPKRPKADALRGIIKREGELWIGCELATPADVAARAGLIASLAQLPDSWHLVVLTNGLEADGITDAAAQADVSHRVHAVDSKQTSAEVMGLFDIWIALTDGSDEVRNALIAMALEKPVLASQNSGIAALLPEEFSREVATGMTEKSITQALSAVTKDDLLRVRLGAANREQAKKHYNAEQALDRYRRLYASAMKAEITA</sequence>
<dbReference type="EMBL" id="JABWTA010000001">
    <property type="protein sequence ID" value="NVE94495.1"/>
    <property type="molecule type" value="Genomic_DNA"/>
</dbReference>
<dbReference type="GO" id="GO:0016740">
    <property type="term" value="F:transferase activity"/>
    <property type="evidence" value="ECO:0007669"/>
    <property type="project" value="UniProtKB-KW"/>
</dbReference>
<evidence type="ECO:0000313" key="2">
    <source>
        <dbReference type="Proteomes" id="UP000546031"/>
    </source>
</evidence>
<keyword evidence="1" id="KW-0808">Transferase</keyword>
<proteinExistence type="predicted"/>
<reference evidence="1 2" key="1">
    <citation type="submission" date="2020-06" db="EMBL/GenBank/DDBJ databases">
        <title>Altererythrobacter lutimaris sp. nov., a marine bacterium isolated from a tidal flat.</title>
        <authorList>
            <person name="Kim D."/>
            <person name="Yoo Y."/>
            <person name="Kim J.-J."/>
        </authorList>
    </citation>
    <scope>NUCLEOTIDE SEQUENCE [LARGE SCALE GENOMIC DNA]</scope>
    <source>
        <strain evidence="1 2">JGD-16</strain>
    </source>
</reference>
<keyword evidence="2" id="KW-1185">Reference proteome</keyword>
<dbReference type="Proteomes" id="UP000546031">
    <property type="component" value="Unassembled WGS sequence"/>
</dbReference>
<dbReference type="Gene3D" id="3.40.50.2000">
    <property type="entry name" value="Glycogen Phosphorylase B"/>
    <property type="match status" value="2"/>
</dbReference>
<dbReference type="SUPFAM" id="SSF53756">
    <property type="entry name" value="UDP-Glycosyltransferase/glycogen phosphorylase"/>
    <property type="match status" value="1"/>
</dbReference>